<sequence>MTETPSPLFKRRQTAIEAQTSPTISANSQGNNIFFVKTRLVCFDYPFKYTIRKRVDVLKIILVGALCQGVYVGYKTFR</sequence>
<name>A0A8J8PJ45_9ARCH</name>
<protein>
    <submittedName>
        <fullName evidence="1">Uncharacterized protein</fullName>
    </submittedName>
</protein>
<proteinExistence type="predicted"/>
<evidence type="ECO:0000313" key="1">
    <source>
        <dbReference type="EMBL" id="TQS84819.1"/>
    </source>
</evidence>
<accession>A0A8J8PJ45</accession>
<gene>
    <name evidence="1" type="ORF">A3207_01980</name>
</gene>
<comment type="caution">
    <text evidence="1">The sequence shown here is derived from an EMBL/GenBank/DDBJ whole genome shotgun (WGS) entry which is preliminary data.</text>
</comment>
<organism evidence="1 2">
    <name type="scientific">Candidatus Methanomassiliicoccus intestinalis</name>
    <dbReference type="NCBI Taxonomy" id="1406512"/>
    <lineage>
        <taxon>Archaea</taxon>
        <taxon>Methanobacteriati</taxon>
        <taxon>Thermoplasmatota</taxon>
        <taxon>Thermoplasmata</taxon>
        <taxon>Methanomassiliicoccales</taxon>
        <taxon>Methanomassiliicoccaceae</taxon>
        <taxon>Methanomassiliicoccus</taxon>
    </lineage>
</organism>
<dbReference type="AlphaFoldDB" id="A0A8J8PJ45"/>
<evidence type="ECO:0000313" key="2">
    <source>
        <dbReference type="Proteomes" id="UP000752814"/>
    </source>
</evidence>
<reference evidence="1" key="1">
    <citation type="submission" date="2016-03" db="EMBL/GenBank/DDBJ databases">
        <authorList>
            <person name="Borrel G."/>
            <person name="Mccann A."/>
            <person name="O'Toole P.W."/>
        </authorList>
    </citation>
    <scope>NUCLEOTIDE SEQUENCE</scope>
    <source>
        <strain evidence="1">183</strain>
    </source>
</reference>
<dbReference type="EMBL" id="LVVT01000001">
    <property type="protein sequence ID" value="TQS84819.1"/>
    <property type="molecule type" value="Genomic_DNA"/>
</dbReference>
<dbReference type="Proteomes" id="UP000752814">
    <property type="component" value="Unassembled WGS sequence"/>
</dbReference>